<dbReference type="InParanoid" id="A0A6L2Q0L0"/>
<dbReference type="AlphaFoldDB" id="A0A6L2Q0L0"/>
<accession>A0A6L2Q0L0</accession>
<dbReference type="OrthoDB" id="6431331at2759"/>
<name>A0A6L2Q0L0_COPFO</name>
<protein>
    <recommendedName>
        <fullName evidence="3">AB hydrolase-1 domain-containing protein</fullName>
    </recommendedName>
</protein>
<comment type="similarity">
    <text evidence="1">Belongs to the AB hydrolase superfamily.</text>
</comment>
<dbReference type="PRINTS" id="PR00111">
    <property type="entry name" value="ABHYDROLASE"/>
</dbReference>
<evidence type="ECO:0000313" key="5">
    <source>
        <dbReference type="Proteomes" id="UP000502823"/>
    </source>
</evidence>
<keyword evidence="2" id="KW-0378">Hydrolase</keyword>
<proteinExistence type="inferred from homology"/>
<feature type="domain" description="AB hydrolase-1" evidence="3">
    <location>
        <begin position="22"/>
        <end position="152"/>
    </location>
</feature>
<dbReference type="InterPro" id="IPR029058">
    <property type="entry name" value="AB_hydrolase_fold"/>
</dbReference>
<dbReference type="EMBL" id="BLKM01000769">
    <property type="protein sequence ID" value="GFG38356.1"/>
    <property type="molecule type" value="Genomic_DNA"/>
</dbReference>
<dbReference type="GO" id="GO:0016787">
    <property type="term" value="F:hydrolase activity"/>
    <property type="evidence" value="ECO:0007669"/>
    <property type="project" value="UniProtKB-KW"/>
</dbReference>
<sequence>MNTSKYLIILSAKAWGDHHGEPVLAVHGLEDNAATFDTLIPLLLRLVGRPLYIVSVDLPGHGHSSPLPPGIPYRFTDMLGCLHRVITQLEWHRFSYLGHSLGGLLGYYFAASYPEIVEKLVVLDVISFMMYRIQYLSNQLRGYAERLLKLEKQDEVGTVPPSYALEQAFHKLADSRGTNMTETGIRALVSRGLKPVDGHEDLYTFSRDQRTKFFIMPVLHEKEAAQIMGQVKCQLLLVTGNKSVRVAKNSVSGALLEAAAKSCSYLKHHIVDGDHDVHLNFPERVAPLVAKFLSKPDNAGSFDRLIPLLPATFYCVCIDLPGHGSSSHFQEGLSLDFMDYVLSLIRVLDDLQWESCYYIGHSLGGQLGLYLCSLWPQRVKKMVLLDTVGPLYTGTDKYLSHNRLLLDNILRMEKQFSSMQKPVYTYEEALDRIMNGRQSTLTEEAAKIMIKRSLMKISDEGFRFTTDQRLKMHLVSWLNDEQQLQILNGVKCPTLALLTSVPVVIARYVRGMTKHLELVTNKQNFQRIDVKGNHDVHINNPEIVAPYIVRFLTKQRCGL</sequence>
<dbReference type="Pfam" id="PF00561">
    <property type="entry name" value="Abhydrolase_1"/>
    <property type="match status" value="2"/>
</dbReference>
<dbReference type="InterPro" id="IPR050266">
    <property type="entry name" value="AB_hydrolase_sf"/>
</dbReference>
<dbReference type="InterPro" id="IPR000073">
    <property type="entry name" value="AB_hydrolase_1"/>
</dbReference>
<comment type="caution">
    <text evidence="4">The sequence shown here is derived from an EMBL/GenBank/DDBJ whole genome shotgun (WGS) entry which is preliminary data.</text>
</comment>
<evidence type="ECO:0000259" key="3">
    <source>
        <dbReference type="Pfam" id="PF00561"/>
    </source>
</evidence>
<dbReference type="Gene3D" id="3.40.50.1820">
    <property type="entry name" value="alpha/beta hydrolase"/>
    <property type="match status" value="2"/>
</dbReference>
<feature type="domain" description="AB hydrolase-1" evidence="3">
    <location>
        <begin position="296"/>
        <end position="390"/>
    </location>
</feature>
<dbReference type="GO" id="GO:0016020">
    <property type="term" value="C:membrane"/>
    <property type="evidence" value="ECO:0007669"/>
    <property type="project" value="TreeGrafter"/>
</dbReference>
<evidence type="ECO:0000256" key="2">
    <source>
        <dbReference type="ARBA" id="ARBA00022801"/>
    </source>
</evidence>
<gene>
    <name evidence="4" type="ORF">Cfor_05701</name>
</gene>
<dbReference type="SUPFAM" id="SSF53474">
    <property type="entry name" value="alpha/beta-Hydrolases"/>
    <property type="match status" value="2"/>
</dbReference>
<evidence type="ECO:0000313" key="4">
    <source>
        <dbReference type="EMBL" id="GFG38356.1"/>
    </source>
</evidence>
<keyword evidence="5" id="KW-1185">Reference proteome</keyword>
<evidence type="ECO:0000256" key="1">
    <source>
        <dbReference type="ARBA" id="ARBA00008645"/>
    </source>
</evidence>
<organism evidence="4 5">
    <name type="scientific">Coptotermes formosanus</name>
    <name type="common">Formosan subterranean termite</name>
    <dbReference type="NCBI Taxonomy" id="36987"/>
    <lineage>
        <taxon>Eukaryota</taxon>
        <taxon>Metazoa</taxon>
        <taxon>Ecdysozoa</taxon>
        <taxon>Arthropoda</taxon>
        <taxon>Hexapoda</taxon>
        <taxon>Insecta</taxon>
        <taxon>Pterygota</taxon>
        <taxon>Neoptera</taxon>
        <taxon>Polyneoptera</taxon>
        <taxon>Dictyoptera</taxon>
        <taxon>Blattodea</taxon>
        <taxon>Blattoidea</taxon>
        <taxon>Termitoidae</taxon>
        <taxon>Rhinotermitidae</taxon>
        <taxon>Coptotermes</taxon>
    </lineage>
</organism>
<dbReference type="PANTHER" id="PTHR43798">
    <property type="entry name" value="MONOACYLGLYCEROL LIPASE"/>
    <property type="match status" value="1"/>
</dbReference>
<reference evidence="5" key="1">
    <citation type="submission" date="2020-01" db="EMBL/GenBank/DDBJ databases">
        <title>Draft genome sequence of the Termite Coptotermes fromosanus.</title>
        <authorList>
            <person name="Itakura S."/>
            <person name="Yosikawa Y."/>
            <person name="Umezawa K."/>
        </authorList>
    </citation>
    <scope>NUCLEOTIDE SEQUENCE [LARGE SCALE GENOMIC DNA]</scope>
</reference>
<dbReference type="Proteomes" id="UP000502823">
    <property type="component" value="Unassembled WGS sequence"/>
</dbReference>
<dbReference type="PANTHER" id="PTHR43798:SF14">
    <property type="entry name" value="SERINE HYDROLASE-LIKE PROTEIN DDB_G0286239"/>
    <property type="match status" value="1"/>
</dbReference>